<protein>
    <submittedName>
        <fullName evidence="3">Pimeloyl-ACP methyl ester carboxylesterase</fullName>
    </submittedName>
</protein>
<dbReference type="Gene3D" id="3.40.50.1820">
    <property type="entry name" value="alpha/beta hydrolase"/>
    <property type="match status" value="1"/>
</dbReference>
<keyword evidence="4" id="KW-1185">Reference proteome</keyword>
<evidence type="ECO:0000259" key="2">
    <source>
        <dbReference type="Pfam" id="PF00561"/>
    </source>
</evidence>
<dbReference type="SUPFAM" id="SSF53474">
    <property type="entry name" value="alpha/beta-Hydrolases"/>
    <property type="match status" value="1"/>
</dbReference>
<dbReference type="InterPro" id="IPR000073">
    <property type="entry name" value="AB_hydrolase_1"/>
</dbReference>
<dbReference type="PRINTS" id="PR00111">
    <property type="entry name" value="ABHYDROLASE"/>
</dbReference>
<name>A0ABR6NHU8_9SPHN</name>
<proteinExistence type="predicted"/>
<dbReference type="InterPro" id="IPR050266">
    <property type="entry name" value="AB_hydrolase_sf"/>
</dbReference>
<dbReference type="InterPro" id="IPR029058">
    <property type="entry name" value="AB_hydrolase_fold"/>
</dbReference>
<reference evidence="3 4" key="1">
    <citation type="submission" date="2020-08" db="EMBL/GenBank/DDBJ databases">
        <title>Exploring microbial biodiversity for novel pathways involved in the catabolism of aromatic compounds derived from lignin.</title>
        <authorList>
            <person name="Elkins J."/>
        </authorList>
    </citation>
    <scope>NUCLEOTIDE SEQUENCE [LARGE SCALE GENOMIC DNA]</scope>
    <source>
        <strain evidence="3 4">B1D3A</strain>
    </source>
</reference>
<dbReference type="PANTHER" id="PTHR43798:SF31">
    <property type="entry name" value="AB HYDROLASE SUPERFAMILY PROTEIN YCLE"/>
    <property type="match status" value="1"/>
</dbReference>
<dbReference type="PROSITE" id="PS51318">
    <property type="entry name" value="TAT"/>
    <property type="match status" value="1"/>
</dbReference>
<dbReference type="EMBL" id="JACHKA010000001">
    <property type="protein sequence ID" value="MBB5986862.1"/>
    <property type="molecule type" value="Genomic_DNA"/>
</dbReference>
<organism evidence="3 4">
    <name type="scientific">Sphingobium lignivorans</name>
    <dbReference type="NCBI Taxonomy" id="2735886"/>
    <lineage>
        <taxon>Bacteria</taxon>
        <taxon>Pseudomonadati</taxon>
        <taxon>Pseudomonadota</taxon>
        <taxon>Alphaproteobacteria</taxon>
        <taxon>Sphingomonadales</taxon>
        <taxon>Sphingomonadaceae</taxon>
        <taxon>Sphingobium</taxon>
    </lineage>
</organism>
<accession>A0ABR6NHU8</accession>
<dbReference type="InterPro" id="IPR006311">
    <property type="entry name" value="TAT_signal"/>
</dbReference>
<evidence type="ECO:0000313" key="4">
    <source>
        <dbReference type="Proteomes" id="UP001138540"/>
    </source>
</evidence>
<keyword evidence="1" id="KW-0378">Hydrolase</keyword>
<comment type="caution">
    <text evidence="3">The sequence shown here is derived from an EMBL/GenBank/DDBJ whole genome shotgun (WGS) entry which is preliminary data.</text>
</comment>
<evidence type="ECO:0000256" key="1">
    <source>
        <dbReference type="ARBA" id="ARBA00022801"/>
    </source>
</evidence>
<feature type="domain" description="AB hydrolase-1" evidence="2">
    <location>
        <begin position="75"/>
        <end position="295"/>
    </location>
</feature>
<dbReference type="Pfam" id="PF00561">
    <property type="entry name" value="Abhydrolase_1"/>
    <property type="match status" value="1"/>
</dbReference>
<dbReference type="PANTHER" id="PTHR43798">
    <property type="entry name" value="MONOACYLGLYCEROL LIPASE"/>
    <property type="match status" value="1"/>
</dbReference>
<sequence length="311" mass="33343">MFQPGRRKVILSGGIGGAALLLGGERAEAAPAKGCTFDVAPLEPEPLPPDLTAPAQLARLDGFDLWYWDTGGSGPAIILLHPSTGSGHIWGYQQAAFAAAGYRVIGYSRRGHRGSSAMNAERPGTSADDLRQLMDHLRIERAHLVGSAAGGFTAASFALTWPARVRTVTLACTLLSADPRVLALMPSVREPWWKGLPHEFQELSPSYRGINKEGEALWKSLYAQSRGDHPPGNQPAGEPATVAAIARLTMPALFISGDADLITPPPVARLFANTVKGSELVVLPECGHSAYWERPALFNQAILDFLKRRLA</sequence>
<gene>
    <name evidence="3" type="ORF">HNP60_002836</name>
</gene>
<dbReference type="Proteomes" id="UP001138540">
    <property type="component" value="Unassembled WGS sequence"/>
</dbReference>
<dbReference type="RefSeq" id="WP_260394899.1">
    <property type="nucleotide sequence ID" value="NZ_JACHKA010000001.1"/>
</dbReference>
<evidence type="ECO:0000313" key="3">
    <source>
        <dbReference type="EMBL" id="MBB5986862.1"/>
    </source>
</evidence>